<evidence type="ECO:0000313" key="1">
    <source>
        <dbReference type="EMBL" id="QHT26377.1"/>
    </source>
</evidence>
<dbReference type="AlphaFoldDB" id="A0A6C0EB20"/>
<protein>
    <submittedName>
        <fullName evidence="1">Uncharacterized protein</fullName>
    </submittedName>
</protein>
<organism evidence="1">
    <name type="scientific">viral metagenome</name>
    <dbReference type="NCBI Taxonomy" id="1070528"/>
    <lineage>
        <taxon>unclassified sequences</taxon>
        <taxon>metagenomes</taxon>
        <taxon>organismal metagenomes</taxon>
    </lineage>
</organism>
<name>A0A6C0EB20_9ZZZZ</name>
<sequence>MSVWVGYPVDYEQLLKLFDLRKEPCKSSYLEFIKNEFTAFARRHRNNGFTLKHIKTETEDVLRIENEKSIDMGEKYYGSYKWNIVEWFGCTIKLDHNNKQYVEFDRDNFGTITDEEYEDFVEGDHYKYLQTIEYAITDLTTCVFTTDKGQVIIGINIEDRCLPTDEFIERVKDAKETIKRELSFLDLSKIEIYPELEGPTFEVENPDPYVITTFVL</sequence>
<accession>A0A6C0EB20</accession>
<reference evidence="1" key="1">
    <citation type="journal article" date="2020" name="Nature">
        <title>Giant virus diversity and host interactions through global metagenomics.</title>
        <authorList>
            <person name="Schulz F."/>
            <person name="Roux S."/>
            <person name="Paez-Espino D."/>
            <person name="Jungbluth S."/>
            <person name="Walsh D.A."/>
            <person name="Denef V.J."/>
            <person name="McMahon K.D."/>
            <person name="Konstantinidis K.T."/>
            <person name="Eloe-Fadrosh E.A."/>
            <person name="Kyrpides N.C."/>
            <person name="Woyke T."/>
        </authorList>
    </citation>
    <scope>NUCLEOTIDE SEQUENCE</scope>
    <source>
        <strain evidence="1">GVMAG-M-3300023179-27</strain>
    </source>
</reference>
<dbReference type="EMBL" id="MN739787">
    <property type="protein sequence ID" value="QHT26377.1"/>
    <property type="molecule type" value="Genomic_DNA"/>
</dbReference>
<proteinExistence type="predicted"/>